<name>A0A382FME8_9ZZZZ</name>
<accession>A0A382FME8</accession>
<dbReference type="AlphaFoldDB" id="A0A382FME8"/>
<evidence type="ECO:0000313" key="1">
    <source>
        <dbReference type="EMBL" id="SVB63829.1"/>
    </source>
</evidence>
<dbReference type="EMBL" id="UINC01050633">
    <property type="protein sequence ID" value="SVB63829.1"/>
    <property type="molecule type" value="Genomic_DNA"/>
</dbReference>
<proteinExistence type="predicted"/>
<gene>
    <name evidence="1" type="ORF">METZ01_LOCUS216683</name>
</gene>
<reference evidence="1" key="1">
    <citation type="submission" date="2018-05" db="EMBL/GenBank/DDBJ databases">
        <authorList>
            <person name="Lanie J.A."/>
            <person name="Ng W.-L."/>
            <person name="Kazmierczak K.M."/>
            <person name="Andrzejewski T.M."/>
            <person name="Davidsen T.M."/>
            <person name="Wayne K.J."/>
            <person name="Tettelin H."/>
            <person name="Glass J.I."/>
            <person name="Rusch D."/>
            <person name="Podicherti R."/>
            <person name="Tsui H.-C.T."/>
            <person name="Winkler M.E."/>
        </authorList>
    </citation>
    <scope>NUCLEOTIDE SEQUENCE</scope>
</reference>
<feature type="non-terminal residue" evidence="1">
    <location>
        <position position="474"/>
    </location>
</feature>
<sequence length="474" mass="53105">MNDRPYRLFVVATTLATLPCFTAAKVYSPELFPIPYELAEDGEVAMVIENEKGERIRNLVAQVERARGPNREKWDCRDGQGIYVSPGKYRWRGIYAPPLELHYQQTVYPNVEAHADDRLPWNWSPKDGFLGNHTNLAAVCALGDKVYMSMGGTEGGHAFLEANLKGQKLWGTGAGADHIFTDGENLFVDSQNVIYRIDLSTHRRTPIHRKGSEGGPGVTWLGWGAHDNRIYVVWRKQTSMIKNAFGGDKVDLPNCYPTLPVMRKTKEFYDIPAYHQREFLRLFRLYGKPPGMIAPEGLTQIGSTKGAASKQYVVLSFKEEVSFGTLLFPTQDNPEHEMTLSTLRPEAPYPPEPGKEEFWEPLPPSTGTPGWRTITLPEGKKTRALRITFKKDSTGLDDVLAAKSPVDDVKDLDIDFALGSVGRTKKNVTDLLDEGVGRPKDWTGKLDGMRLLQRRFKNLVADAKGWVNSGIIDP</sequence>
<dbReference type="Gene3D" id="2.60.40.4070">
    <property type="match status" value="1"/>
</dbReference>
<organism evidence="1">
    <name type="scientific">marine metagenome</name>
    <dbReference type="NCBI Taxonomy" id="408172"/>
    <lineage>
        <taxon>unclassified sequences</taxon>
        <taxon>metagenomes</taxon>
        <taxon>ecological metagenomes</taxon>
    </lineage>
</organism>
<protein>
    <submittedName>
        <fullName evidence="1">Uncharacterized protein</fullName>
    </submittedName>
</protein>